<gene>
    <name evidence="1" type="ORF">P7D17_10945</name>
</gene>
<evidence type="ECO:0000313" key="1">
    <source>
        <dbReference type="EMBL" id="MDT2584599.1"/>
    </source>
</evidence>
<accession>A0AAJ2IWF5</accession>
<dbReference type="Proteomes" id="UP001262817">
    <property type="component" value="Unassembled WGS sequence"/>
</dbReference>
<dbReference type="RefSeq" id="WP_311843166.1">
    <property type="nucleotide sequence ID" value="NZ_JARPXR010000022.1"/>
</dbReference>
<name>A0AAJ2IWF5_9LACT</name>
<reference evidence="1" key="1">
    <citation type="submission" date="2023-03" db="EMBL/GenBank/DDBJ databases">
        <authorList>
            <person name="Shen W."/>
            <person name="Cai J."/>
        </authorList>
    </citation>
    <scope>NUCLEOTIDE SEQUENCE</scope>
    <source>
        <strain evidence="1">P86-2</strain>
    </source>
</reference>
<comment type="caution">
    <text evidence="1">The sequence shown here is derived from an EMBL/GenBank/DDBJ whole genome shotgun (WGS) entry which is preliminary data.</text>
</comment>
<protein>
    <submittedName>
        <fullName evidence="1">Uncharacterized protein</fullName>
    </submittedName>
</protein>
<proteinExistence type="predicted"/>
<dbReference type="AlphaFoldDB" id="A0AAJ2IWF5"/>
<sequence>MRVKNKKDGSRTFIYSGDLEKEISKALKQVVWTNVKYLDTK</sequence>
<evidence type="ECO:0000313" key="2">
    <source>
        <dbReference type="Proteomes" id="UP001262817"/>
    </source>
</evidence>
<dbReference type="EMBL" id="JARPXR010000022">
    <property type="protein sequence ID" value="MDT2584599.1"/>
    <property type="molecule type" value="Genomic_DNA"/>
</dbReference>
<organism evidence="1 2">
    <name type="scientific">Lactococcus petauri</name>
    <dbReference type="NCBI Taxonomy" id="1940789"/>
    <lineage>
        <taxon>Bacteria</taxon>
        <taxon>Bacillati</taxon>
        <taxon>Bacillota</taxon>
        <taxon>Bacilli</taxon>
        <taxon>Lactobacillales</taxon>
        <taxon>Streptococcaceae</taxon>
        <taxon>Lactococcus</taxon>
    </lineage>
</organism>